<dbReference type="GO" id="GO:0005096">
    <property type="term" value="F:GTPase activator activity"/>
    <property type="evidence" value="ECO:0007669"/>
    <property type="project" value="UniProtKB-KW"/>
</dbReference>
<keyword evidence="3 5" id="KW-0863">Zinc-finger</keyword>
<dbReference type="PROSITE" id="PS50115">
    <property type="entry name" value="ARFGAP"/>
    <property type="match status" value="1"/>
</dbReference>
<protein>
    <submittedName>
        <fullName evidence="8">GTPase activating protein putative</fullName>
    </submittedName>
</protein>
<keyword evidence="2" id="KW-0479">Metal-binding</keyword>
<dbReference type="AlphaFoldDB" id="A0A5K1VEJ8"/>
<dbReference type="PANTHER" id="PTHR45705">
    <property type="entry name" value="FI20236P1"/>
    <property type="match status" value="1"/>
</dbReference>
<dbReference type="Proteomes" id="UP000078387">
    <property type="component" value="Unassembled WGS sequence"/>
</dbReference>
<comment type="caution">
    <text evidence="8">The sequence shown here is derived from an EMBL/GenBank/DDBJ whole genome shotgun (WGS) entry which is preliminary data.</text>
</comment>
<dbReference type="SUPFAM" id="SSF57863">
    <property type="entry name" value="ArfGap/RecO-like zinc finger"/>
    <property type="match status" value="1"/>
</dbReference>
<organism evidence="8 9">
    <name type="scientific">Entamoeba histolytica</name>
    <dbReference type="NCBI Taxonomy" id="5759"/>
    <lineage>
        <taxon>Eukaryota</taxon>
        <taxon>Amoebozoa</taxon>
        <taxon>Evosea</taxon>
        <taxon>Archamoebae</taxon>
        <taxon>Mastigamoebida</taxon>
        <taxon>Entamoebidae</taxon>
        <taxon>Entamoeba</taxon>
    </lineage>
</organism>
<dbReference type="GO" id="GO:0008270">
    <property type="term" value="F:zinc ion binding"/>
    <property type="evidence" value="ECO:0007669"/>
    <property type="project" value="UniProtKB-KW"/>
</dbReference>
<feature type="compositionally biased region" description="Low complexity" evidence="6">
    <location>
        <begin position="173"/>
        <end position="190"/>
    </location>
</feature>
<dbReference type="VEuPathDB" id="AmoebaDB:KM1_052970"/>
<dbReference type="InterPro" id="IPR037278">
    <property type="entry name" value="ARFGAP/RecO"/>
</dbReference>
<dbReference type="GO" id="GO:0005737">
    <property type="term" value="C:cytoplasm"/>
    <property type="evidence" value="ECO:0007669"/>
    <property type="project" value="TreeGrafter"/>
</dbReference>
<dbReference type="FunFam" id="1.10.220.150:FF:000009">
    <property type="entry name" value="stromal membrane-associated protein 1 isoform X1"/>
    <property type="match status" value="1"/>
</dbReference>
<evidence type="ECO:0000256" key="1">
    <source>
        <dbReference type="ARBA" id="ARBA00022468"/>
    </source>
</evidence>
<accession>A0A5K1VEJ8</accession>
<feature type="region of interest" description="Disordered" evidence="6">
    <location>
        <begin position="133"/>
        <end position="215"/>
    </location>
</feature>
<feature type="domain" description="Arf-GAP" evidence="7">
    <location>
        <begin position="16"/>
        <end position="134"/>
    </location>
</feature>
<evidence type="ECO:0000256" key="5">
    <source>
        <dbReference type="PROSITE-ProRule" id="PRU00288"/>
    </source>
</evidence>
<dbReference type="EMBL" id="BDEQ01000001">
    <property type="protein sequence ID" value="GAT96142.1"/>
    <property type="molecule type" value="Genomic_DNA"/>
</dbReference>
<dbReference type="Gene3D" id="1.10.220.150">
    <property type="entry name" value="Arf GTPase activating protein"/>
    <property type="match status" value="1"/>
</dbReference>
<dbReference type="VEuPathDB" id="AmoebaDB:EHI_140140"/>
<keyword evidence="1" id="KW-0343">GTPase activation</keyword>
<feature type="compositionally biased region" description="Low complexity" evidence="6">
    <location>
        <begin position="141"/>
        <end position="166"/>
    </location>
</feature>
<dbReference type="InterPro" id="IPR001164">
    <property type="entry name" value="ArfGAP_dom"/>
</dbReference>
<dbReference type="Pfam" id="PF01412">
    <property type="entry name" value="ArfGap"/>
    <property type="match status" value="1"/>
</dbReference>
<dbReference type="CDD" id="cd08204">
    <property type="entry name" value="ArfGap"/>
    <property type="match status" value="1"/>
</dbReference>
<evidence type="ECO:0000256" key="3">
    <source>
        <dbReference type="ARBA" id="ARBA00022771"/>
    </source>
</evidence>
<dbReference type="VEuPathDB" id="AmoebaDB:EHI5A_045300"/>
<gene>
    <name evidence="8" type="ORF">CL6EHI_140140</name>
</gene>
<evidence type="ECO:0000313" key="9">
    <source>
        <dbReference type="Proteomes" id="UP000078387"/>
    </source>
</evidence>
<dbReference type="InterPro" id="IPR038508">
    <property type="entry name" value="ArfGAP_dom_sf"/>
</dbReference>
<dbReference type="OMA" id="RDKYEHK"/>
<evidence type="ECO:0000256" key="2">
    <source>
        <dbReference type="ARBA" id="ARBA00022723"/>
    </source>
</evidence>
<evidence type="ECO:0000259" key="7">
    <source>
        <dbReference type="PROSITE" id="PS50115"/>
    </source>
</evidence>
<feature type="compositionally biased region" description="Low complexity" evidence="6">
    <location>
        <begin position="237"/>
        <end position="250"/>
    </location>
</feature>
<dbReference type="InterPro" id="IPR051718">
    <property type="entry name" value="ARF_GTPase-activating"/>
</dbReference>
<name>A0A5K1VEJ8_ENTHI</name>
<sequence>MSLDYKTDAALQKRLHEELAQLVTQEGNCVCADCGATTPKWSSVNLGIFICIRCAGIHRSMGTHISKVRSITLDSWTEDQVNLVRRIGNNNAAKIWENQCSVVKRPDMDQHQLERFIKDKYEHKRYFNQQNYSDFYNGNASQKQSQPISPSSNVQQQVQYPQTTPSKQLNFLPPSKYPQSPSQQRKQPTQMSPSSASPLFDMNNSTPKMSSQQKQTQYPNLFDMLDAKQSHAEPTISPVSQKSSQQSKPSDILSNLQSKPQVTSTNIFDNIAFQNPQAQQSQSHQSYDLSQQKKIDYMSLYGNPQQFQQQPMIYQQTVPQGRYDALRSQYPMYQQQPQQQGIQLPQRDYSSIGKYYI</sequence>
<keyword evidence="4" id="KW-0862">Zinc</keyword>
<reference evidence="8 9" key="1">
    <citation type="submission" date="2016-05" db="EMBL/GenBank/DDBJ databases">
        <title>First whole genome sequencing of Entamoeba histolytica HM1:IMSS-clone-6.</title>
        <authorList>
            <person name="Mukherjee Avik.K."/>
            <person name="Izumyama S."/>
            <person name="Nakada-Tsukui K."/>
            <person name="Nozaki T."/>
        </authorList>
    </citation>
    <scope>NUCLEOTIDE SEQUENCE [LARGE SCALE GENOMIC DNA]</scope>
    <source>
        <strain evidence="8 9">HM1:IMSS clone 6</strain>
    </source>
</reference>
<dbReference type="VEuPathDB" id="AmoebaDB:EHI8A_021120"/>
<evidence type="ECO:0000256" key="4">
    <source>
        <dbReference type="ARBA" id="ARBA00022833"/>
    </source>
</evidence>
<dbReference type="PANTHER" id="PTHR45705:SF1">
    <property type="entry name" value="FI20236P1"/>
    <property type="match status" value="1"/>
</dbReference>
<dbReference type="SMART" id="SM00105">
    <property type="entry name" value="ArfGap"/>
    <property type="match status" value="1"/>
</dbReference>
<feature type="region of interest" description="Disordered" evidence="6">
    <location>
        <begin position="230"/>
        <end position="257"/>
    </location>
</feature>
<proteinExistence type="predicted"/>
<dbReference type="PRINTS" id="PR00405">
    <property type="entry name" value="REVINTRACTNG"/>
</dbReference>
<evidence type="ECO:0000313" key="8">
    <source>
        <dbReference type="EMBL" id="GAT96142.1"/>
    </source>
</evidence>
<evidence type="ECO:0000256" key="6">
    <source>
        <dbReference type="SAM" id="MobiDB-lite"/>
    </source>
</evidence>
<dbReference type="VEuPathDB" id="AmoebaDB:EHI7A_023480"/>
<feature type="compositionally biased region" description="Polar residues" evidence="6">
    <location>
        <begin position="191"/>
        <end position="215"/>
    </location>
</feature>